<evidence type="ECO:0000313" key="4">
    <source>
        <dbReference type="Proteomes" id="UP001056436"/>
    </source>
</evidence>
<sequence>MALEIDRECWKRWRPVIMRLAATHGFPAANLSQLTNLLRLFNGEGSTFRITGDRWRFIIDATRQDKYIVKIIAITVIARHNEDERRNGVVIARACNLHPSSEREKLPGAPHLKWYPVTSGGEVYQHCCAKECTGPDRSTPTSRGTWETSRLRIVQKAYEQELLVLRELHREAAANASPAFQGQEQSTELSGADNEPQHAMRKHKSYAKIDSYDREKLLHLAERLIDETGSLRHELRVVNAETETLRARNIQLDKENAMKSATIGSMRADLKRRCVQMEKMTKEDTMKEATIENQRHRLKSLREKNKKLGTEVNERTELATLNEQLEAGRATLIERQEDLTGERDALIERKQSLADSNADLEAKMAKMERKKARMDSKFSRLNAKLQSQSEHIETLTTANDEVRETVEEMNESTAKLESEKAEAIKVSEGLEKQLTELYTKLHQSHTKVEQLQRDIELEVVHKGRTQAALNKAQQDLQHRSTAQFNRIQQLERDVSDKHAFTQSLQSEILCLQQRSQGAQHSPRHGYGAHREPLVSARELQYQREISRQANQKASDMESKLEAMKLAMEAMKSEVQTEKAELNTQKAETDAKKAEVEALAKKCAERMNAANAKESYTMSLEKQLEEMRGNMEGILGRVSVYQGKKRRRTEGPDFQL</sequence>
<organism evidence="3 4">
    <name type="scientific">Colletotrichum abscissum</name>
    <dbReference type="NCBI Taxonomy" id="1671311"/>
    <lineage>
        <taxon>Eukaryota</taxon>
        <taxon>Fungi</taxon>
        <taxon>Dikarya</taxon>
        <taxon>Ascomycota</taxon>
        <taxon>Pezizomycotina</taxon>
        <taxon>Sordariomycetes</taxon>
        <taxon>Hypocreomycetidae</taxon>
        <taxon>Glomerellales</taxon>
        <taxon>Glomerellaceae</taxon>
        <taxon>Colletotrichum</taxon>
        <taxon>Colletotrichum acutatum species complex</taxon>
    </lineage>
</organism>
<keyword evidence="1" id="KW-0175">Coiled coil</keyword>
<proteinExistence type="predicted"/>
<feature type="coiled-coil region" evidence="1">
    <location>
        <begin position="546"/>
        <end position="612"/>
    </location>
</feature>
<evidence type="ECO:0000256" key="2">
    <source>
        <dbReference type="SAM" id="MobiDB-lite"/>
    </source>
</evidence>
<feature type="region of interest" description="Disordered" evidence="2">
    <location>
        <begin position="175"/>
        <end position="206"/>
    </location>
</feature>
<dbReference type="OrthoDB" id="4846122at2759"/>
<name>A0A9P9XSN1_9PEZI</name>
<evidence type="ECO:0000256" key="1">
    <source>
        <dbReference type="SAM" id="Coils"/>
    </source>
</evidence>
<feature type="compositionally biased region" description="Polar residues" evidence="2">
    <location>
        <begin position="178"/>
        <end position="189"/>
    </location>
</feature>
<comment type="caution">
    <text evidence="3">The sequence shown here is derived from an EMBL/GenBank/DDBJ whole genome shotgun (WGS) entry which is preliminary data.</text>
</comment>
<protein>
    <submittedName>
        <fullName evidence="3">Uncharacterized protein</fullName>
    </submittedName>
</protein>
<accession>A0A9P9XSN1</accession>
<dbReference type="Proteomes" id="UP001056436">
    <property type="component" value="Unassembled WGS sequence"/>
</dbReference>
<keyword evidence="4" id="KW-1185">Reference proteome</keyword>
<evidence type="ECO:0000313" key="3">
    <source>
        <dbReference type="EMBL" id="KAI3558898.1"/>
    </source>
</evidence>
<reference evidence="3" key="1">
    <citation type="submission" date="2019-01" db="EMBL/GenBank/DDBJ databases">
        <title>Colletotrichum abscissum LGMF1257.</title>
        <authorList>
            <person name="Baroncelli R."/>
        </authorList>
    </citation>
    <scope>NUCLEOTIDE SEQUENCE</scope>
    <source>
        <strain evidence="3">Ca142</strain>
    </source>
</reference>
<dbReference type="EMBL" id="SDAQ01000002">
    <property type="protein sequence ID" value="KAI3558898.1"/>
    <property type="molecule type" value="Genomic_DNA"/>
</dbReference>
<gene>
    <name evidence="3" type="ORF">CABS02_00938</name>
</gene>
<feature type="coiled-coil region" evidence="1">
    <location>
        <begin position="343"/>
        <end position="433"/>
    </location>
</feature>
<dbReference type="AlphaFoldDB" id="A0A9P9XSN1"/>